<dbReference type="PANTHER" id="PTHR35871">
    <property type="entry name" value="EXPRESSED PROTEIN"/>
    <property type="match status" value="1"/>
</dbReference>
<feature type="region of interest" description="Disordered" evidence="1">
    <location>
        <begin position="31"/>
        <end position="55"/>
    </location>
</feature>
<dbReference type="AlphaFoldDB" id="A0A397TRK2"/>
<comment type="caution">
    <text evidence="2">The sequence shown here is derived from an EMBL/GenBank/DDBJ whole genome shotgun (WGS) entry which is preliminary data.</text>
</comment>
<dbReference type="PANTHER" id="PTHR35871:SF1">
    <property type="entry name" value="CXC1-LIKE CYSTEINE CLUSTER ASSOCIATED WITH KDZ TRANSPOSASES DOMAIN-CONTAINING PROTEIN"/>
    <property type="match status" value="1"/>
</dbReference>
<dbReference type="EMBL" id="QKYT01000003">
    <property type="protein sequence ID" value="RIA99536.1"/>
    <property type="molecule type" value="Genomic_DNA"/>
</dbReference>
<dbReference type="STRING" id="658196.A0A397TRK2"/>
<feature type="region of interest" description="Disordered" evidence="1">
    <location>
        <begin position="120"/>
        <end position="176"/>
    </location>
</feature>
<accession>A0A397TRK2</accession>
<proteinExistence type="predicted"/>
<feature type="compositionally biased region" description="Acidic residues" evidence="1">
    <location>
        <begin position="126"/>
        <end position="176"/>
    </location>
</feature>
<dbReference type="OrthoDB" id="2429919at2759"/>
<evidence type="ECO:0000313" key="2">
    <source>
        <dbReference type="EMBL" id="RIA99536.1"/>
    </source>
</evidence>
<dbReference type="Proteomes" id="UP000265703">
    <property type="component" value="Unassembled WGS sequence"/>
</dbReference>
<evidence type="ECO:0000256" key="1">
    <source>
        <dbReference type="SAM" id="MobiDB-lite"/>
    </source>
</evidence>
<organism evidence="2 3">
    <name type="scientific">Glomus cerebriforme</name>
    <dbReference type="NCBI Taxonomy" id="658196"/>
    <lineage>
        <taxon>Eukaryota</taxon>
        <taxon>Fungi</taxon>
        <taxon>Fungi incertae sedis</taxon>
        <taxon>Mucoromycota</taxon>
        <taxon>Glomeromycotina</taxon>
        <taxon>Glomeromycetes</taxon>
        <taxon>Glomerales</taxon>
        <taxon>Glomeraceae</taxon>
        <taxon>Glomus</taxon>
    </lineage>
</organism>
<reference evidence="2 3" key="1">
    <citation type="submission" date="2018-06" db="EMBL/GenBank/DDBJ databases">
        <title>Comparative genomics reveals the genomic features of Rhizophagus irregularis, R. cerebriforme, R. diaphanum and Gigaspora rosea, and their symbiotic lifestyle signature.</title>
        <authorList>
            <person name="Morin E."/>
            <person name="San Clemente H."/>
            <person name="Chen E.C.H."/>
            <person name="De La Providencia I."/>
            <person name="Hainaut M."/>
            <person name="Kuo A."/>
            <person name="Kohler A."/>
            <person name="Murat C."/>
            <person name="Tang N."/>
            <person name="Roy S."/>
            <person name="Loubradou J."/>
            <person name="Henrissat B."/>
            <person name="Grigoriev I.V."/>
            <person name="Corradi N."/>
            <person name="Roux C."/>
            <person name="Martin F.M."/>
        </authorList>
    </citation>
    <scope>NUCLEOTIDE SEQUENCE [LARGE SCALE GENOMIC DNA]</scope>
    <source>
        <strain evidence="2 3">DAOM 227022</strain>
    </source>
</reference>
<name>A0A397TRK2_9GLOM</name>
<evidence type="ECO:0000313" key="3">
    <source>
        <dbReference type="Proteomes" id="UP000265703"/>
    </source>
</evidence>
<sequence>MGELSDFTSLDTFSTNTLAITAPVNTNATSKGQLVTNNDDNEYIPSSDYSEDSSDDEYIDKRIKNLDNSFLIWSSNAHNKLKKSYTGNSRATKFKKYGPSGIFTKAAKSSQPITNVFHKSQKAFEDKDEDDEIKDKDDDDELEDKDDDDELKDKDDDDELEDKDDDDTGNENEFENDNFNSKLIKLEEILSEQASLHSVKVVYDKGSYKAKQIRIWAKSWLEHGILPKSLQGCHQKIKSIIDDEDVIEQSIEESKKSISIKTSCVWLKKLGVAPQSIKKGIYFDGHEREDVIEYRKEFLDKMLIYEMFMSTFEGENIEQKDPILLPNEKLHIFITHDECLFYANDDRPIVWAPIGEPPLRKKGQGKSIMVSDFLLEINGRLKLNENEILLYPEIPIEARKFLKPGKNEEGWWTAEHLLDQVINYAIPIFEAKYPNAIGMRQILIERGLWYDGLVGHYQLCKLNIDDITRTDCCMCKILSLEEDFKSQKSQLQEEIKKRGHISAKRYTRENCNYTWSSLQKTIPEALDSISLITIRKFARKSWRYMDIYRKGITGKVAEYAVKKYNSHHHVPDTIYNEFN</sequence>
<keyword evidence="3" id="KW-1185">Reference proteome</keyword>
<protein>
    <submittedName>
        <fullName evidence="2">Uncharacterized protein</fullName>
    </submittedName>
</protein>
<gene>
    <name evidence="2" type="ORF">C1645_811341</name>
</gene>